<reference evidence="4" key="3">
    <citation type="submission" date="2020-05" db="EMBL/GenBank/DDBJ databases">
        <title>Complete genome sequence of Bradyrhizobium diazoefficiens XF9 isolated from soybean nodule.</title>
        <authorList>
            <person name="Noda R."/>
            <person name="Kakizaki K."/>
            <person name="Minamisawa K."/>
        </authorList>
    </citation>
    <scope>NUCLEOTIDE SEQUENCE</scope>
    <source>
        <strain evidence="4">XF9</strain>
    </source>
</reference>
<dbReference type="EMBL" id="AP023096">
    <property type="protein sequence ID" value="BCE61788.1"/>
    <property type="molecule type" value="Genomic_DNA"/>
</dbReference>
<dbReference type="EMBL" id="AP023095">
    <property type="protein sequence ID" value="BCE53072.1"/>
    <property type="molecule type" value="Genomic_DNA"/>
</dbReference>
<feature type="region of interest" description="Disordered" evidence="1">
    <location>
        <begin position="27"/>
        <end position="60"/>
    </location>
</feature>
<sequence length="106" mass="11959">MWEYDTNEWRKDLQRGVSDQTIRDIVADGRRPNPNQLSSPVQQDAGTSRAATGQDIRDWRPPGLAVADRIIDRFAPPSAAELEARERRARATQAANRIPLVPEAKR</sequence>
<proteinExistence type="predicted"/>
<evidence type="ECO:0000313" key="4">
    <source>
        <dbReference type="EMBL" id="BCE79167.1"/>
    </source>
</evidence>
<name>A0A810AGG1_9BRAD</name>
<accession>A0A810AGG1</accession>
<organism evidence="3">
    <name type="scientific">Bradyrhizobium diazoefficiens</name>
    <dbReference type="NCBI Taxonomy" id="1355477"/>
    <lineage>
        <taxon>Bacteria</taxon>
        <taxon>Pseudomonadati</taxon>
        <taxon>Pseudomonadota</taxon>
        <taxon>Alphaproteobacteria</taxon>
        <taxon>Hyphomicrobiales</taxon>
        <taxon>Nitrobacteraceae</taxon>
        <taxon>Bradyrhizobium</taxon>
    </lineage>
</organism>
<reference evidence="2" key="1">
    <citation type="submission" date="2020-05" db="EMBL/GenBank/DDBJ databases">
        <title>Complete genome sequence of Bradyrhizobium diazoefficiens XF5 isolated from soybean nodule.</title>
        <authorList>
            <person name="Noda R."/>
            <person name="Kakizaki K."/>
            <person name="Minamisawa K."/>
        </authorList>
    </citation>
    <scope>NUCLEOTIDE SEQUENCE</scope>
    <source>
        <strain evidence="2">XF5</strain>
    </source>
</reference>
<dbReference type="RefSeq" id="WP_110115825.1">
    <property type="nucleotide sequence ID" value="NZ_AP022638.1"/>
</dbReference>
<feature type="compositionally biased region" description="Polar residues" evidence="1">
    <location>
        <begin position="33"/>
        <end position="51"/>
    </location>
</feature>
<evidence type="ECO:0000313" key="2">
    <source>
        <dbReference type="EMBL" id="BCE53072.1"/>
    </source>
</evidence>
<dbReference type="AlphaFoldDB" id="A0A810AGG1"/>
<reference evidence="3" key="2">
    <citation type="submission" date="2020-05" db="EMBL/GenBank/DDBJ databases">
        <title>Complete genome sequence of Bradyrhizobium diazoefficiens XF6 isolated from soybean nodule.</title>
        <authorList>
            <person name="Noda R."/>
            <person name="Kakizaki K."/>
            <person name="Minamisawa K."/>
        </authorList>
    </citation>
    <scope>NUCLEOTIDE SEQUENCE</scope>
    <source>
        <strain evidence="3">XF6</strain>
    </source>
</reference>
<dbReference type="EMBL" id="AP023098">
    <property type="protein sequence ID" value="BCE79167.1"/>
    <property type="molecule type" value="Genomic_DNA"/>
</dbReference>
<evidence type="ECO:0000256" key="1">
    <source>
        <dbReference type="SAM" id="MobiDB-lite"/>
    </source>
</evidence>
<protein>
    <submittedName>
        <fullName evidence="3">Uncharacterized protein</fullName>
    </submittedName>
</protein>
<evidence type="ECO:0000313" key="3">
    <source>
        <dbReference type="EMBL" id="BCE61788.1"/>
    </source>
</evidence>
<feature type="region of interest" description="Disordered" evidence="1">
    <location>
        <begin position="82"/>
        <end position="106"/>
    </location>
</feature>
<gene>
    <name evidence="2" type="ORF">XF5B_05840</name>
    <name evidence="3" type="ORF">XF6B_05870</name>
    <name evidence="4" type="ORF">XF9B_05880</name>
</gene>